<dbReference type="SUPFAM" id="SSF52540">
    <property type="entry name" value="P-loop containing nucleoside triphosphate hydrolases"/>
    <property type="match status" value="1"/>
</dbReference>
<proteinExistence type="predicted"/>
<accession>A0ABV8UP57</accession>
<dbReference type="RefSeq" id="WP_382422905.1">
    <property type="nucleotide sequence ID" value="NZ_JBHSCW010000007.1"/>
</dbReference>
<reference evidence="2" key="1">
    <citation type="journal article" date="2019" name="Int. J. Syst. Evol. Microbiol.">
        <title>The Global Catalogue of Microorganisms (GCM) 10K type strain sequencing project: providing services to taxonomists for standard genome sequencing and annotation.</title>
        <authorList>
            <consortium name="The Broad Institute Genomics Platform"/>
            <consortium name="The Broad Institute Genome Sequencing Center for Infectious Disease"/>
            <person name="Wu L."/>
            <person name="Ma J."/>
        </authorList>
    </citation>
    <scope>NUCLEOTIDE SEQUENCE [LARGE SCALE GENOMIC DNA]</scope>
    <source>
        <strain evidence="2">CECT 8472</strain>
    </source>
</reference>
<evidence type="ECO:0000313" key="1">
    <source>
        <dbReference type="EMBL" id="MFC4352556.1"/>
    </source>
</evidence>
<organism evidence="1 2">
    <name type="scientific">Fodinicurvata halophila</name>
    <dbReference type="NCBI Taxonomy" id="1419723"/>
    <lineage>
        <taxon>Bacteria</taxon>
        <taxon>Pseudomonadati</taxon>
        <taxon>Pseudomonadota</taxon>
        <taxon>Alphaproteobacteria</taxon>
        <taxon>Rhodospirillales</taxon>
        <taxon>Rhodovibrionaceae</taxon>
        <taxon>Fodinicurvata</taxon>
    </lineage>
</organism>
<dbReference type="EMBL" id="JBHSCW010000007">
    <property type="protein sequence ID" value="MFC4352556.1"/>
    <property type="molecule type" value="Genomic_DNA"/>
</dbReference>
<dbReference type="Gene3D" id="3.40.50.300">
    <property type="entry name" value="P-loop containing nucleotide triphosphate hydrolases"/>
    <property type="match status" value="1"/>
</dbReference>
<sequence length="333" mass="38097">MRIKKRKNLVIHIGHPKTGTSTIQKILVKNKDTINRLGIIYPDFGQKYNAHHLLVNSLISHKRDNFLPKSDVTGSQVVEELKNLAKNRCVDTVILSSEAFVWALGFKPAFEELEAAFEIHIVWIVRSPTEYANSMANQLIKMGFFQQGITLSHVIREAINLADYAENARAWRDRFPNARFSVASMADGFDAWEFFCDEVNPSLRQLERPEENSNVSLPPEALAFLLRLQAQERSRSNAESSRIMSMLDQYTKTANIYPRNVTVIPPDAQAALLKKFENTGSEVAKMFPGFDPKGLEPRERQFVDLAAIPAEYVMQVYDFCMEQYNGYIDFLRR</sequence>
<dbReference type="InterPro" id="IPR027417">
    <property type="entry name" value="P-loop_NTPase"/>
</dbReference>
<keyword evidence="2" id="KW-1185">Reference proteome</keyword>
<gene>
    <name evidence="1" type="ORF">ACFOW6_13475</name>
</gene>
<dbReference type="Proteomes" id="UP001595799">
    <property type="component" value="Unassembled WGS sequence"/>
</dbReference>
<evidence type="ECO:0008006" key="3">
    <source>
        <dbReference type="Google" id="ProtNLM"/>
    </source>
</evidence>
<name>A0ABV8UP57_9PROT</name>
<comment type="caution">
    <text evidence="1">The sequence shown here is derived from an EMBL/GenBank/DDBJ whole genome shotgun (WGS) entry which is preliminary data.</text>
</comment>
<evidence type="ECO:0000313" key="2">
    <source>
        <dbReference type="Proteomes" id="UP001595799"/>
    </source>
</evidence>
<protein>
    <recommendedName>
        <fullName evidence="3">Sulfotransferase family protein</fullName>
    </recommendedName>
</protein>